<dbReference type="EC" id="3.8.1.2" evidence="3"/>
<evidence type="ECO:0000256" key="3">
    <source>
        <dbReference type="RuleBase" id="RU368077"/>
    </source>
</evidence>
<organism evidence="4 5">
    <name type="scientific">Cupriavidus plantarum</name>
    <dbReference type="NCBI Taxonomy" id="942865"/>
    <lineage>
        <taxon>Bacteria</taxon>
        <taxon>Pseudomonadati</taxon>
        <taxon>Pseudomonadota</taxon>
        <taxon>Betaproteobacteria</taxon>
        <taxon>Burkholderiales</taxon>
        <taxon>Burkholderiaceae</taxon>
        <taxon>Cupriavidus</taxon>
    </lineage>
</organism>
<dbReference type="CDD" id="cd02588">
    <property type="entry name" value="HAD_L2-DEX"/>
    <property type="match status" value="1"/>
</dbReference>
<dbReference type="EMBL" id="QGGT01000001">
    <property type="protein sequence ID" value="PWK37597.1"/>
    <property type="molecule type" value="Genomic_DNA"/>
</dbReference>
<dbReference type="Pfam" id="PF00702">
    <property type="entry name" value="Hydrolase"/>
    <property type="match status" value="1"/>
</dbReference>
<dbReference type="SFLD" id="SFLDS00003">
    <property type="entry name" value="Haloacid_Dehalogenase"/>
    <property type="match status" value="1"/>
</dbReference>
<dbReference type="OrthoDB" id="264363at2"/>
<dbReference type="InterPro" id="IPR036412">
    <property type="entry name" value="HAD-like_sf"/>
</dbReference>
<name>A0A316EXZ6_9BURK</name>
<dbReference type="InterPro" id="IPR023214">
    <property type="entry name" value="HAD_sf"/>
</dbReference>
<dbReference type="SFLD" id="SFLDF00045">
    <property type="entry name" value="2-haloacid_dehalogenase"/>
    <property type="match status" value="1"/>
</dbReference>
<dbReference type="AlphaFoldDB" id="A0A316EXZ6"/>
<dbReference type="NCBIfam" id="TIGR01428">
    <property type="entry name" value="HAD_type_II"/>
    <property type="match status" value="1"/>
</dbReference>
<dbReference type="SFLD" id="SFLDG01129">
    <property type="entry name" value="C1.5:_HAD__Beta-PGM__Phosphata"/>
    <property type="match status" value="1"/>
</dbReference>
<sequence>MHKIRAVVFDAYGTLFDVYSVTARAEQLFPGKGEALALLWRERQIDYTRVRTMAAPDGSRYKPFWNITIDALRFAAERLGLDMHAATEAQLLKEYACLSAFPENLGALKRLKRAGLPLGILSNGNPEMLDISVKSAGMQGLFDHVLSVEAVRQYKTAPAAYALGPAAFDVPVREILFVSSNGWDACGASWYGYTTFWINRAGHPAERLDVAPAGTGHDMNDLLAFIATHCPDAGLTT</sequence>
<comment type="function">
    <text evidence="3">Catalyzes the hydrolytic dehalogenation of small (S)-2-haloalkanoic acids to yield the corresponding (R)-2-hydroxyalkanoic acids.</text>
</comment>
<dbReference type="PANTHER" id="PTHR43316:SF3">
    <property type="entry name" value="HALOACID DEHALOGENASE, TYPE II (AFU_ORTHOLOGUE AFUA_2G07750)-RELATED"/>
    <property type="match status" value="1"/>
</dbReference>
<evidence type="ECO:0000313" key="4">
    <source>
        <dbReference type="EMBL" id="PWK37597.1"/>
    </source>
</evidence>
<dbReference type="InterPro" id="IPR051540">
    <property type="entry name" value="S-2-haloacid_dehalogenase"/>
</dbReference>
<dbReference type="Proteomes" id="UP000245754">
    <property type="component" value="Unassembled WGS sequence"/>
</dbReference>
<dbReference type="Gene3D" id="1.10.150.240">
    <property type="entry name" value="Putative phosphatase, domain 2"/>
    <property type="match status" value="1"/>
</dbReference>
<keyword evidence="2 3" id="KW-0378">Hydrolase</keyword>
<dbReference type="InterPro" id="IPR006439">
    <property type="entry name" value="HAD-SF_hydro_IA"/>
</dbReference>
<protein>
    <recommendedName>
        <fullName evidence="3">(S)-2-haloacid dehalogenase</fullName>
        <ecNumber evidence="3">3.8.1.2</ecNumber>
    </recommendedName>
    <alternativeName>
        <fullName evidence="3">2-haloalkanoic acid dehalogenase</fullName>
    </alternativeName>
    <alternativeName>
        <fullName evidence="3">Halocarboxylic acid halidohydrolase</fullName>
    </alternativeName>
    <alternativeName>
        <fullName evidence="3">L-2-haloacid dehalogenase</fullName>
    </alternativeName>
</protein>
<evidence type="ECO:0000313" key="5">
    <source>
        <dbReference type="Proteomes" id="UP000245754"/>
    </source>
</evidence>
<proteinExistence type="inferred from homology"/>
<dbReference type="InterPro" id="IPR023198">
    <property type="entry name" value="PGP-like_dom2"/>
</dbReference>
<comment type="similarity">
    <text evidence="1 3">Belongs to the HAD-like hydrolase superfamily. S-2-haloalkanoic acid dehalogenase family.</text>
</comment>
<accession>A0A316EXZ6</accession>
<evidence type="ECO:0000256" key="1">
    <source>
        <dbReference type="ARBA" id="ARBA00008106"/>
    </source>
</evidence>
<gene>
    <name evidence="4" type="ORF">C7419_1011479</name>
</gene>
<dbReference type="GeneID" id="98339917"/>
<dbReference type="GO" id="GO:0018784">
    <property type="term" value="F:(S)-2-haloacid dehalogenase activity"/>
    <property type="evidence" value="ECO:0007669"/>
    <property type="project" value="UniProtKB-UniRule"/>
</dbReference>
<comment type="catalytic activity">
    <reaction evidence="3">
        <text>an (S)-2-haloacid + H2O = a (2R)-2-hydroxycarboxylate + a halide anion + H(+)</text>
        <dbReference type="Rhea" id="RHEA:11192"/>
        <dbReference type="ChEBI" id="CHEBI:15377"/>
        <dbReference type="ChEBI" id="CHEBI:15378"/>
        <dbReference type="ChEBI" id="CHEBI:16042"/>
        <dbReference type="ChEBI" id="CHEBI:58314"/>
        <dbReference type="ChEBI" id="CHEBI:137405"/>
        <dbReference type="EC" id="3.8.1.2"/>
    </reaction>
</comment>
<dbReference type="SUPFAM" id="SSF56784">
    <property type="entry name" value="HAD-like"/>
    <property type="match status" value="1"/>
</dbReference>
<dbReference type="RefSeq" id="WP_109581296.1">
    <property type="nucleotide sequence ID" value="NZ_CAJPUX010000001.1"/>
</dbReference>
<dbReference type="Gene3D" id="3.40.50.1000">
    <property type="entry name" value="HAD superfamily/HAD-like"/>
    <property type="match status" value="1"/>
</dbReference>
<dbReference type="NCBIfam" id="TIGR01493">
    <property type="entry name" value="HAD-SF-IA-v2"/>
    <property type="match status" value="1"/>
</dbReference>
<dbReference type="SFLD" id="SFLDG01135">
    <property type="entry name" value="C1.5.6:_HAD__Beta-PGM__Phospha"/>
    <property type="match status" value="1"/>
</dbReference>
<evidence type="ECO:0000256" key="2">
    <source>
        <dbReference type="ARBA" id="ARBA00022801"/>
    </source>
</evidence>
<dbReference type="PANTHER" id="PTHR43316">
    <property type="entry name" value="HYDROLASE, HALOACID DELAHOGENASE-RELATED"/>
    <property type="match status" value="1"/>
</dbReference>
<keyword evidence="5" id="KW-1185">Reference proteome</keyword>
<comment type="caution">
    <text evidence="4">The sequence shown here is derived from an EMBL/GenBank/DDBJ whole genome shotgun (WGS) entry which is preliminary data.</text>
</comment>
<dbReference type="InterPro" id="IPR006328">
    <property type="entry name" value="2-HAD"/>
</dbReference>
<dbReference type="PRINTS" id="PR00413">
    <property type="entry name" value="HADHALOGNASE"/>
</dbReference>
<reference evidence="4 5" key="1">
    <citation type="submission" date="2018-05" db="EMBL/GenBank/DDBJ databases">
        <title>Genomic Encyclopedia of Type Strains, Phase IV (KMG-V): Genome sequencing to study the core and pangenomes of soil and plant-associated prokaryotes.</title>
        <authorList>
            <person name="Whitman W."/>
        </authorList>
    </citation>
    <scope>NUCLEOTIDE SEQUENCE [LARGE SCALE GENOMIC DNA]</scope>
    <source>
        <strain evidence="4 5">SLV-132</strain>
    </source>
</reference>